<dbReference type="OrthoDB" id="3532497at2"/>
<dbReference type="InterPro" id="IPR036628">
    <property type="entry name" value="Clp_N_dom_sf"/>
</dbReference>
<protein>
    <submittedName>
        <fullName evidence="2">Clp amino terminal domain-containing protein, pathogenicity island component</fullName>
    </submittedName>
</protein>
<keyword evidence="3" id="KW-1185">Reference proteome</keyword>
<evidence type="ECO:0000259" key="1">
    <source>
        <dbReference type="Pfam" id="PF02861"/>
    </source>
</evidence>
<evidence type="ECO:0000313" key="2">
    <source>
        <dbReference type="EMBL" id="SMD24544.1"/>
    </source>
</evidence>
<reference evidence="2 3" key="1">
    <citation type="submission" date="2017-04" db="EMBL/GenBank/DDBJ databases">
        <authorList>
            <person name="Afonso C.L."/>
            <person name="Miller P.J."/>
            <person name="Scott M.A."/>
            <person name="Spackman E."/>
            <person name="Goraichik I."/>
            <person name="Dimitrov K.M."/>
            <person name="Suarez D.L."/>
            <person name="Swayne D.E."/>
        </authorList>
    </citation>
    <scope>NUCLEOTIDE SEQUENCE [LARGE SCALE GENOMIC DNA]</scope>
    <source>
        <strain evidence="2 3">DSM 43828</strain>
    </source>
</reference>
<feature type="domain" description="Clp R" evidence="1">
    <location>
        <begin position="5"/>
        <end position="73"/>
    </location>
</feature>
<dbReference type="InterPro" id="IPR004176">
    <property type="entry name" value="Clp_R_N"/>
</dbReference>
<name>A0A1W2FRY7_KIBAR</name>
<organism evidence="2 3">
    <name type="scientific">Kibdelosporangium aridum</name>
    <dbReference type="NCBI Taxonomy" id="2030"/>
    <lineage>
        <taxon>Bacteria</taxon>
        <taxon>Bacillati</taxon>
        <taxon>Actinomycetota</taxon>
        <taxon>Actinomycetes</taxon>
        <taxon>Pseudonocardiales</taxon>
        <taxon>Pseudonocardiaceae</taxon>
        <taxon>Kibdelosporangium</taxon>
    </lineage>
</organism>
<dbReference type="EMBL" id="FWXV01000010">
    <property type="protein sequence ID" value="SMD24544.1"/>
    <property type="molecule type" value="Genomic_DNA"/>
</dbReference>
<dbReference type="Proteomes" id="UP000192674">
    <property type="component" value="Unassembled WGS sequence"/>
</dbReference>
<accession>A0A1W2FRY7</accession>
<sequence length="154" mass="16975">MPSTFDKYLHRIIEQAGREAQDDRSATIEAQHLLLAIAQDQEPSTKKILATAGLDHPRLREALDREFEHSLNTVGVSKKNFDLTSYQPDPPTTVGASFKAALERSFTTNRKKDLRPAHVLLGVLQAEHGTVPRALELAGVNQQALVSRIGEALT</sequence>
<proteinExistence type="predicted"/>
<dbReference type="Gene3D" id="1.10.1780.10">
    <property type="entry name" value="Clp, N-terminal domain"/>
    <property type="match status" value="1"/>
</dbReference>
<dbReference type="SUPFAM" id="SSF81923">
    <property type="entry name" value="Double Clp-N motif"/>
    <property type="match status" value="1"/>
</dbReference>
<dbReference type="Pfam" id="PF02861">
    <property type="entry name" value="Clp_N"/>
    <property type="match status" value="1"/>
</dbReference>
<dbReference type="AlphaFoldDB" id="A0A1W2FRY7"/>
<dbReference type="RefSeq" id="WP_084433039.1">
    <property type="nucleotide sequence ID" value="NZ_FWXV01000010.1"/>
</dbReference>
<evidence type="ECO:0000313" key="3">
    <source>
        <dbReference type="Proteomes" id="UP000192674"/>
    </source>
</evidence>
<gene>
    <name evidence="2" type="ORF">SAMN05661093_08639</name>
</gene>